<proteinExistence type="inferred from homology"/>
<dbReference type="PATRIC" id="fig|1619039.3.peg.581"/>
<feature type="domain" description="ABC3 transporter permease C-terminal" evidence="8">
    <location>
        <begin position="286"/>
        <end position="404"/>
    </location>
</feature>
<sequence>MFLLQNLHLISATLNKNKRRTFLTMLGIIIGVAAVIFINSVGAGAQSLIFNQIKSIGSNLIGILPGGSEESGPPASVMGIIITTLTYDDAEAIINRVSHIDGVSSYVSGSATVSWHSESLDTSFTGTTASYVQVEDTQVAEGRFFTKDEEKDLSKVVVLGSQAKEDLFGDQDALGETLRIKKESFRVIGVLKKRGSSGFQNYDSQVFVPLFTAQKIMLGIKHVSFIRAKVDSEDHIDDAVEQIKQLLRERHDIANPEQDDFSVRNQAQALQTLGSVTDALRLFMAAIAGLGLLVGGIGIMNIMLVAVNERIREIGLRKAVGATYKNILRQFLAETIFISSLSGLIGIVIGIFLSFLTSLIVKSLGYSWEFVVSLQSIILGFGVSFLVGLIFGVYPARKAARLEPVEALRYE</sequence>
<accession>A0A0G1A7C9</accession>
<evidence type="ECO:0000256" key="2">
    <source>
        <dbReference type="ARBA" id="ARBA00022475"/>
    </source>
</evidence>
<keyword evidence="3 7" id="KW-0812">Transmembrane</keyword>
<keyword evidence="5 7" id="KW-0472">Membrane</keyword>
<evidence type="ECO:0000256" key="3">
    <source>
        <dbReference type="ARBA" id="ARBA00022692"/>
    </source>
</evidence>
<feature type="transmembrane region" description="Helical" evidence="7">
    <location>
        <begin position="282"/>
        <end position="307"/>
    </location>
</feature>
<evidence type="ECO:0000256" key="4">
    <source>
        <dbReference type="ARBA" id="ARBA00022989"/>
    </source>
</evidence>
<gene>
    <name evidence="10" type="ORF">UV20_C0004G0026</name>
</gene>
<comment type="caution">
    <text evidence="10">The sequence shown here is derived from an EMBL/GenBank/DDBJ whole genome shotgun (WGS) entry which is preliminary data.</text>
</comment>
<feature type="transmembrane region" description="Helical" evidence="7">
    <location>
        <begin position="21"/>
        <end position="45"/>
    </location>
</feature>
<dbReference type="PANTHER" id="PTHR30572">
    <property type="entry name" value="MEMBRANE COMPONENT OF TRANSPORTER-RELATED"/>
    <property type="match status" value="1"/>
</dbReference>
<evidence type="ECO:0000259" key="8">
    <source>
        <dbReference type="Pfam" id="PF02687"/>
    </source>
</evidence>
<comment type="similarity">
    <text evidence="6">Belongs to the ABC-4 integral membrane protein family.</text>
</comment>
<evidence type="ECO:0000313" key="10">
    <source>
        <dbReference type="EMBL" id="KKS56930.1"/>
    </source>
</evidence>
<dbReference type="InterPro" id="IPR025857">
    <property type="entry name" value="MacB_PCD"/>
</dbReference>
<dbReference type="AlphaFoldDB" id="A0A0G1A7C9"/>
<keyword evidence="2" id="KW-1003">Cell membrane</keyword>
<comment type="subcellular location">
    <subcellularLocation>
        <location evidence="1">Cell membrane</location>
        <topology evidence="1">Multi-pass membrane protein</topology>
    </subcellularLocation>
</comment>
<dbReference type="EMBL" id="LCDO01000004">
    <property type="protein sequence ID" value="KKS56930.1"/>
    <property type="molecule type" value="Genomic_DNA"/>
</dbReference>
<evidence type="ECO:0000256" key="5">
    <source>
        <dbReference type="ARBA" id="ARBA00023136"/>
    </source>
</evidence>
<protein>
    <recommendedName>
        <fullName evidence="12">Multidrug ABC transporter substrate-binding protein</fullName>
    </recommendedName>
</protein>
<evidence type="ECO:0000256" key="7">
    <source>
        <dbReference type="SAM" id="Phobius"/>
    </source>
</evidence>
<dbReference type="Pfam" id="PF12704">
    <property type="entry name" value="MacB_PCD"/>
    <property type="match status" value="1"/>
</dbReference>
<dbReference type="GO" id="GO:0022857">
    <property type="term" value="F:transmembrane transporter activity"/>
    <property type="evidence" value="ECO:0007669"/>
    <property type="project" value="TreeGrafter"/>
</dbReference>
<dbReference type="GO" id="GO:0005886">
    <property type="term" value="C:plasma membrane"/>
    <property type="evidence" value="ECO:0007669"/>
    <property type="project" value="UniProtKB-SubCell"/>
</dbReference>
<keyword evidence="4 7" id="KW-1133">Transmembrane helix</keyword>
<evidence type="ECO:0000259" key="9">
    <source>
        <dbReference type="Pfam" id="PF12704"/>
    </source>
</evidence>
<feature type="transmembrane region" description="Helical" evidence="7">
    <location>
        <begin position="335"/>
        <end position="361"/>
    </location>
</feature>
<feature type="domain" description="MacB-like periplasmic core" evidence="9">
    <location>
        <begin position="21"/>
        <end position="246"/>
    </location>
</feature>
<dbReference type="InterPro" id="IPR050250">
    <property type="entry name" value="Macrolide_Exporter_MacB"/>
</dbReference>
<organism evidence="10 11">
    <name type="scientific">Candidatus Magasanikbacteria bacterium GW2011_GWA2_42_32</name>
    <dbReference type="NCBI Taxonomy" id="1619039"/>
    <lineage>
        <taxon>Bacteria</taxon>
        <taxon>Candidatus Magasanikiibacteriota</taxon>
    </lineage>
</organism>
<evidence type="ECO:0000256" key="1">
    <source>
        <dbReference type="ARBA" id="ARBA00004651"/>
    </source>
</evidence>
<dbReference type="Proteomes" id="UP000034837">
    <property type="component" value="Unassembled WGS sequence"/>
</dbReference>
<evidence type="ECO:0000313" key="11">
    <source>
        <dbReference type="Proteomes" id="UP000034837"/>
    </source>
</evidence>
<dbReference type="Pfam" id="PF02687">
    <property type="entry name" value="FtsX"/>
    <property type="match status" value="1"/>
</dbReference>
<dbReference type="PANTHER" id="PTHR30572:SF4">
    <property type="entry name" value="ABC TRANSPORTER PERMEASE YTRF"/>
    <property type="match status" value="1"/>
</dbReference>
<evidence type="ECO:0000256" key="6">
    <source>
        <dbReference type="ARBA" id="ARBA00038076"/>
    </source>
</evidence>
<reference evidence="10 11" key="1">
    <citation type="journal article" date="2015" name="Nature">
        <title>rRNA introns, odd ribosomes, and small enigmatic genomes across a large radiation of phyla.</title>
        <authorList>
            <person name="Brown C.T."/>
            <person name="Hug L.A."/>
            <person name="Thomas B.C."/>
            <person name="Sharon I."/>
            <person name="Castelle C.J."/>
            <person name="Singh A."/>
            <person name="Wilkins M.J."/>
            <person name="Williams K.H."/>
            <person name="Banfield J.F."/>
        </authorList>
    </citation>
    <scope>NUCLEOTIDE SEQUENCE [LARGE SCALE GENOMIC DNA]</scope>
</reference>
<name>A0A0G1A7C9_9BACT</name>
<feature type="transmembrane region" description="Helical" evidence="7">
    <location>
        <begin position="373"/>
        <end position="394"/>
    </location>
</feature>
<dbReference type="InterPro" id="IPR003838">
    <property type="entry name" value="ABC3_permease_C"/>
</dbReference>
<evidence type="ECO:0008006" key="12">
    <source>
        <dbReference type="Google" id="ProtNLM"/>
    </source>
</evidence>